<dbReference type="InterPro" id="IPR010982">
    <property type="entry name" value="Lambda_DNA-bd_dom_sf"/>
</dbReference>
<accession>A0A0S4XN60</accession>
<dbReference type="Gene3D" id="1.10.260.40">
    <property type="entry name" value="lambda repressor-like DNA-binding domains"/>
    <property type="match status" value="1"/>
</dbReference>
<gene>
    <name evidence="1" type="ORF">BN3087_330032</name>
</gene>
<proteinExistence type="predicted"/>
<reference evidence="1" key="1">
    <citation type="submission" date="2015-11" db="EMBL/GenBank/DDBJ databases">
        <authorList>
            <person name="Zhang Y."/>
            <person name="Guo Z."/>
        </authorList>
    </citation>
    <scope>NUCLEOTIDE SEQUENCE</scope>
    <source>
        <strain evidence="1">BN30871</strain>
    </source>
</reference>
<organism evidence="1">
    <name type="scientific">Sulfurovum sp. enrichment culture clone C5</name>
    <dbReference type="NCBI Taxonomy" id="497650"/>
    <lineage>
        <taxon>Bacteria</taxon>
        <taxon>Pseudomonadati</taxon>
        <taxon>Campylobacterota</taxon>
        <taxon>Epsilonproteobacteria</taxon>
        <taxon>Campylobacterales</taxon>
        <taxon>Sulfurovaceae</taxon>
        <taxon>Sulfurovum</taxon>
        <taxon>environmental samples</taxon>
    </lineage>
</organism>
<dbReference type="SUPFAM" id="SSF47413">
    <property type="entry name" value="lambda repressor-like DNA-binding domains"/>
    <property type="match status" value="1"/>
</dbReference>
<sequence length="120" mass="13885">MDIKPIKNENDYMISLHRAEELLDALPETKEADELEILATLIERYEALHFKIDTPDPIEAIKFRMEQDGLIQKDLILYIGSKSKVSEVLNKKRGLTLEMIRKLHDGLHIPLENLVSRYAS</sequence>
<protein>
    <submittedName>
        <fullName evidence="1">Transcriptional regulator, XRE family</fullName>
    </submittedName>
</protein>
<dbReference type="InterPro" id="IPR039060">
    <property type="entry name" value="Antitox_HigA"/>
</dbReference>
<dbReference type="GO" id="GO:0006355">
    <property type="term" value="P:regulation of DNA-templated transcription"/>
    <property type="evidence" value="ECO:0007669"/>
    <property type="project" value="InterPro"/>
</dbReference>
<dbReference type="PANTHER" id="PTHR40455:SF1">
    <property type="entry name" value="ANTITOXIN HIGA"/>
    <property type="match status" value="1"/>
</dbReference>
<dbReference type="EMBL" id="FAXN01000033">
    <property type="protein sequence ID" value="CUV65416.1"/>
    <property type="molecule type" value="Genomic_DNA"/>
</dbReference>
<evidence type="ECO:0000313" key="1">
    <source>
        <dbReference type="EMBL" id="CUV65416.1"/>
    </source>
</evidence>
<name>A0A0S4XN60_9BACT</name>
<dbReference type="AlphaFoldDB" id="A0A0S4XN60"/>
<dbReference type="GO" id="GO:0001046">
    <property type="term" value="F:core promoter sequence-specific DNA binding"/>
    <property type="evidence" value="ECO:0007669"/>
    <property type="project" value="TreeGrafter"/>
</dbReference>
<dbReference type="PANTHER" id="PTHR40455">
    <property type="entry name" value="ANTITOXIN HIGA"/>
    <property type="match status" value="1"/>
</dbReference>